<dbReference type="Proteomes" id="UP001530377">
    <property type="component" value="Unassembled WGS sequence"/>
</dbReference>
<evidence type="ECO:0000313" key="1">
    <source>
        <dbReference type="EMBL" id="KAL3822588.1"/>
    </source>
</evidence>
<name>A0ABD3SDX4_9STRA</name>
<organism evidence="1 2">
    <name type="scientific">Cyclostephanos tholiformis</name>
    <dbReference type="NCBI Taxonomy" id="382380"/>
    <lineage>
        <taxon>Eukaryota</taxon>
        <taxon>Sar</taxon>
        <taxon>Stramenopiles</taxon>
        <taxon>Ochrophyta</taxon>
        <taxon>Bacillariophyta</taxon>
        <taxon>Coscinodiscophyceae</taxon>
        <taxon>Thalassiosirophycidae</taxon>
        <taxon>Stephanodiscales</taxon>
        <taxon>Stephanodiscaceae</taxon>
        <taxon>Cyclostephanos</taxon>
    </lineage>
</organism>
<proteinExistence type="predicted"/>
<gene>
    <name evidence="1" type="ORF">ACHAXA_011507</name>
</gene>
<reference evidence="1 2" key="1">
    <citation type="submission" date="2024-10" db="EMBL/GenBank/DDBJ databases">
        <title>Updated reference genomes for cyclostephanoid diatoms.</title>
        <authorList>
            <person name="Roberts W.R."/>
            <person name="Alverson A.J."/>
        </authorList>
    </citation>
    <scope>NUCLEOTIDE SEQUENCE [LARGE SCALE GENOMIC DNA]</scope>
    <source>
        <strain evidence="1 2">AJA228-03</strain>
    </source>
</reference>
<dbReference type="EMBL" id="JALLPB020000061">
    <property type="protein sequence ID" value="KAL3822588.1"/>
    <property type="molecule type" value="Genomic_DNA"/>
</dbReference>
<accession>A0ABD3SDX4</accession>
<sequence length="51" mass="5611">MTVNATVTRRGRVMTNEQIAKFLSSSWKFGRLGGPDKRHHCLILVDPDGGG</sequence>
<evidence type="ECO:0000313" key="2">
    <source>
        <dbReference type="Proteomes" id="UP001530377"/>
    </source>
</evidence>
<dbReference type="AlphaFoldDB" id="A0ABD3SDX4"/>
<protein>
    <submittedName>
        <fullName evidence="1">Uncharacterized protein</fullName>
    </submittedName>
</protein>
<comment type="caution">
    <text evidence="1">The sequence shown here is derived from an EMBL/GenBank/DDBJ whole genome shotgun (WGS) entry which is preliminary data.</text>
</comment>
<keyword evidence="2" id="KW-1185">Reference proteome</keyword>